<evidence type="ECO:0000313" key="2">
    <source>
        <dbReference type="Proteomes" id="UP000622405"/>
    </source>
</evidence>
<proteinExistence type="predicted"/>
<reference evidence="1 2" key="1">
    <citation type="journal article" date="2020" name="mSystems">
        <title>Defining Genomic and Predicted Metabolic Features of the Acetobacterium Genus.</title>
        <authorList>
            <person name="Ross D.E."/>
            <person name="Marshall C.W."/>
            <person name="Gulliver D."/>
            <person name="May H.D."/>
            <person name="Norman R.S."/>
        </authorList>
    </citation>
    <scope>NUCLEOTIDE SEQUENCE [LARGE SCALE GENOMIC DNA]</scope>
    <source>
        <strain evidence="1 2">DSM 4132</strain>
    </source>
</reference>
<organism evidence="1 2">
    <name type="scientific">Acetobacterium malicum</name>
    <dbReference type="NCBI Taxonomy" id="52692"/>
    <lineage>
        <taxon>Bacteria</taxon>
        <taxon>Bacillati</taxon>
        <taxon>Bacillota</taxon>
        <taxon>Clostridia</taxon>
        <taxon>Eubacteriales</taxon>
        <taxon>Eubacteriaceae</taxon>
        <taxon>Acetobacterium</taxon>
    </lineage>
</organism>
<sequence length="312" mass="37139">MAFKRRLDQKKIEKIKKTVLWNNHLLPDIKAGVVFPAIRDEEVHFYYSGGCMFKYSGDNFKFNRSYFKPDYQTVTTKETWKNYKITSEIYEKDYASLSFICKDIVGFDFCEEYENIKEVVKQKFYKKNDEKSITERKYLEKLYPFTFGPEKSDVIVLDIEVRANFKTYIDKKAEYAKCDLVLYNTLKSELQFIEAKLCSDKRVKSRGMTPEVIEQIEKYNSWFKENEDRDNILENYKNYISIINQLFEIELAEPNTLKNTTKLALFEGNDYYKKTHLHKLVNSTIGADNIAYYLADQDQKITNEIIWNDAYN</sequence>
<protein>
    <submittedName>
        <fullName evidence="1">Uncharacterized protein</fullName>
    </submittedName>
</protein>
<gene>
    <name evidence="1" type="ORF">GH811_09400</name>
</gene>
<name>A0ABR6YXA0_9FIRM</name>
<evidence type="ECO:0000313" key="1">
    <source>
        <dbReference type="EMBL" id="MBC3899829.1"/>
    </source>
</evidence>
<dbReference type="EMBL" id="WJBE01000007">
    <property type="protein sequence ID" value="MBC3899829.1"/>
    <property type="molecule type" value="Genomic_DNA"/>
</dbReference>
<accession>A0ABR6YXA0</accession>
<dbReference type="RefSeq" id="WP_186894238.1">
    <property type="nucleotide sequence ID" value="NZ_WJBE01000007.1"/>
</dbReference>
<keyword evidence="2" id="KW-1185">Reference proteome</keyword>
<dbReference type="Proteomes" id="UP000622405">
    <property type="component" value="Unassembled WGS sequence"/>
</dbReference>
<comment type="caution">
    <text evidence="1">The sequence shown here is derived from an EMBL/GenBank/DDBJ whole genome shotgun (WGS) entry which is preliminary data.</text>
</comment>